<evidence type="ECO:0000259" key="7">
    <source>
        <dbReference type="PROSITE" id="PS50045"/>
    </source>
</evidence>
<dbReference type="SUPFAM" id="SSF55781">
    <property type="entry name" value="GAF domain-like"/>
    <property type="match status" value="1"/>
</dbReference>
<keyword evidence="1" id="KW-0547">Nucleotide-binding</keyword>
<dbReference type="InterPro" id="IPR003593">
    <property type="entry name" value="AAA+_ATPase"/>
</dbReference>
<protein>
    <submittedName>
        <fullName evidence="8">Sigma 54-interacting transcriptional regulator</fullName>
    </submittedName>
</protein>
<dbReference type="Pfam" id="PF01590">
    <property type="entry name" value="GAF"/>
    <property type="match status" value="1"/>
</dbReference>
<dbReference type="InterPro" id="IPR027417">
    <property type="entry name" value="P-loop_NTPase"/>
</dbReference>
<dbReference type="Gene3D" id="3.30.450.40">
    <property type="match status" value="1"/>
</dbReference>
<dbReference type="Pfam" id="PF00158">
    <property type="entry name" value="Sigma54_activat"/>
    <property type="match status" value="1"/>
</dbReference>
<dbReference type="EMBL" id="JABDJR010000468">
    <property type="protein sequence ID" value="NNF07395.1"/>
    <property type="molecule type" value="Genomic_DNA"/>
</dbReference>
<dbReference type="FunFam" id="3.40.50.300:FF:000006">
    <property type="entry name" value="DNA-binding transcriptional regulator NtrC"/>
    <property type="match status" value="1"/>
</dbReference>
<gene>
    <name evidence="8" type="ORF">HKN21_11590</name>
</gene>
<dbReference type="Gene3D" id="1.10.8.60">
    <property type="match status" value="1"/>
</dbReference>
<dbReference type="SMART" id="SM00382">
    <property type="entry name" value="AAA"/>
    <property type="match status" value="1"/>
</dbReference>
<dbReference type="InterPro" id="IPR025943">
    <property type="entry name" value="Sigma_54_int_dom_ATP-bd_2"/>
</dbReference>
<dbReference type="InterPro" id="IPR003018">
    <property type="entry name" value="GAF"/>
</dbReference>
<evidence type="ECO:0000256" key="1">
    <source>
        <dbReference type="ARBA" id="ARBA00022741"/>
    </source>
</evidence>
<feature type="coiled-coil region" evidence="6">
    <location>
        <begin position="33"/>
        <end position="60"/>
    </location>
</feature>
<dbReference type="PROSITE" id="PS00676">
    <property type="entry name" value="SIGMA54_INTERACT_2"/>
    <property type="match status" value="1"/>
</dbReference>
<keyword evidence="4" id="KW-0238">DNA-binding</keyword>
<dbReference type="CDD" id="cd00009">
    <property type="entry name" value="AAA"/>
    <property type="match status" value="1"/>
</dbReference>
<evidence type="ECO:0000256" key="2">
    <source>
        <dbReference type="ARBA" id="ARBA00022840"/>
    </source>
</evidence>
<dbReference type="InterPro" id="IPR009057">
    <property type="entry name" value="Homeodomain-like_sf"/>
</dbReference>
<accession>A0A7Y2ECD4</accession>
<keyword evidence="2" id="KW-0067">ATP-binding</keyword>
<name>A0A7Y2ECD4_UNCEI</name>
<dbReference type="GO" id="GO:0005524">
    <property type="term" value="F:ATP binding"/>
    <property type="evidence" value="ECO:0007669"/>
    <property type="project" value="UniProtKB-KW"/>
</dbReference>
<dbReference type="GO" id="GO:0043565">
    <property type="term" value="F:sequence-specific DNA binding"/>
    <property type="evidence" value="ECO:0007669"/>
    <property type="project" value="InterPro"/>
</dbReference>
<dbReference type="GO" id="GO:0006355">
    <property type="term" value="P:regulation of DNA-templated transcription"/>
    <property type="evidence" value="ECO:0007669"/>
    <property type="project" value="InterPro"/>
</dbReference>
<dbReference type="Pfam" id="PF02954">
    <property type="entry name" value="HTH_8"/>
    <property type="match status" value="1"/>
</dbReference>
<dbReference type="Proteomes" id="UP000547674">
    <property type="component" value="Unassembled WGS sequence"/>
</dbReference>
<dbReference type="Gene3D" id="1.10.10.60">
    <property type="entry name" value="Homeodomain-like"/>
    <property type="match status" value="1"/>
</dbReference>
<organism evidence="8 9">
    <name type="scientific">Eiseniibacteriota bacterium</name>
    <dbReference type="NCBI Taxonomy" id="2212470"/>
    <lineage>
        <taxon>Bacteria</taxon>
        <taxon>Candidatus Eiseniibacteriota</taxon>
    </lineage>
</organism>
<keyword evidence="6" id="KW-0175">Coiled coil</keyword>
<evidence type="ECO:0000256" key="6">
    <source>
        <dbReference type="SAM" id="Coils"/>
    </source>
</evidence>
<reference evidence="8 9" key="1">
    <citation type="submission" date="2020-03" db="EMBL/GenBank/DDBJ databases">
        <title>Metabolic flexibility allows generalist bacteria to become dominant in a frequently disturbed ecosystem.</title>
        <authorList>
            <person name="Chen Y.-J."/>
            <person name="Leung P.M."/>
            <person name="Bay S.K."/>
            <person name="Hugenholtz P."/>
            <person name="Kessler A.J."/>
            <person name="Shelley G."/>
            <person name="Waite D.W."/>
            <person name="Cook P.L."/>
            <person name="Greening C."/>
        </authorList>
    </citation>
    <scope>NUCLEOTIDE SEQUENCE [LARGE SCALE GENOMIC DNA]</scope>
    <source>
        <strain evidence="8">SS_bin_28</strain>
    </source>
</reference>
<proteinExistence type="predicted"/>
<evidence type="ECO:0000313" key="9">
    <source>
        <dbReference type="Proteomes" id="UP000547674"/>
    </source>
</evidence>
<dbReference type="PANTHER" id="PTHR32071">
    <property type="entry name" value="TRANSCRIPTIONAL REGULATORY PROTEIN"/>
    <property type="match status" value="1"/>
</dbReference>
<dbReference type="InterPro" id="IPR029016">
    <property type="entry name" value="GAF-like_dom_sf"/>
</dbReference>
<dbReference type="AlphaFoldDB" id="A0A7Y2ECD4"/>
<dbReference type="InterPro" id="IPR058031">
    <property type="entry name" value="AAA_lid_NorR"/>
</dbReference>
<dbReference type="Pfam" id="PF25601">
    <property type="entry name" value="AAA_lid_14"/>
    <property type="match status" value="1"/>
</dbReference>
<feature type="domain" description="Sigma-54 factor interaction" evidence="7">
    <location>
        <begin position="234"/>
        <end position="462"/>
    </location>
</feature>
<dbReference type="SUPFAM" id="SSF52540">
    <property type="entry name" value="P-loop containing nucleoside triphosphate hydrolases"/>
    <property type="match status" value="1"/>
</dbReference>
<evidence type="ECO:0000256" key="4">
    <source>
        <dbReference type="ARBA" id="ARBA00023125"/>
    </source>
</evidence>
<dbReference type="Gene3D" id="3.40.50.300">
    <property type="entry name" value="P-loop containing nucleotide triphosphate hydrolases"/>
    <property type="match status" value="1"/>
</dbReference>
<sequence>MSLNDPPQDPLDRLKGITPKLEREAAELEAGSSQDTKRLIEGLETSKENLQRLLQFVEETKHADNHQVVLEKILDCALDIVKADRACILRLDGKNQLDVVASRVSSDRESLIETDSLAISQSTLEDVLSGGQQVFVEHASEDEAFRNKNSVAELNLEVIVCIPLGRHEHVQGALYVDSRTAASRLDQAEGRGMLEALASQAEVALHRLEERERLIFQNESLRELVAEEVQFENMVGRSDPMQALFKEMKRFIARNVHITIRGETGTGKELVARAFHYHGARKDQPFLTYNCGNQSNDLLQSELFGHAKGAFTGADQDRPGLFEAANGGTLFLDEIGEISQDLQTRLLRVLESGEVRRLGETKVRNVDVRILSASHKSLEELVAKKEMREDFYYRISVITVKVPPLRERGEDILLLADHFLEKNRSEGERPYVLTTEAKRALLSNPWKGNVRELNNVLSRAVAVADSNLITPQDLAIRPTTDLPSAHFQTGKLKEYLLQVEKQCIEQSLSENSHVVTKTAQQLGMSRQNLHARMKALGISKAK</sequence>
<dbReference type="SUPFAM" id="SSF46689">
    <property type="entry name" value="Homeodomain-like"/>
    <property type="match status" value="1"/>
</dbReference>
<keyword evidence="3" id="KW-0805">Transcription regulation</keyword>
<dbReference type="InterPro" id="IPR002197">
    <property type="entry name" value="HTH_Fis"/>
</dbReference>
<evidence type="ECO:0000256" key="5">
    <source>
        <dbReference type="ARBA" id="ARBA00023163"/>
    </source>
</evidence>
<dbReference type="PROSITE" id="PS50045">
    <property type="entry name" value="SIGMA54_INTERACT_4"/>
    <property type="match status" value="1"/>
</dbReference>
<comment type="caution">
    <text evidence="8">The sequence shown here is derived from an EMBL/GenBank/DDBJ whole genome shotgun (WGS) entry which is preliminary data.</text>
</comment>
<dbReference type="InterPro" id="IPR002078">
    <property type="entry name" value="Sigma_54_int"/>
</dbReference>
<evidence type="ECO:0000256" key="3">
    <source>
        <dbReference type="ARBA" id="ARBA00023015"/>
    </source>
</evidence>
<keyword evidence="5" id="KW-0804">Transcription</keyword>
<evidence type="ECO:0000313" key="8">
    <source>
        <dbReference type="EMBL" id="NNF07395.1"/>
    </source>
</evidence>